<dbReference type="EMBL" id="MPPL01000001">
    <property type="protein sequence ID" value="OKS85551.1"/>
    <property type="molecule type" value="Genomic_DNA"/>
</dbReference>
<keyword evidence="2" id="KW-1003">Cell membrane</keyword>
<evidence type="ECO:0008006" key="11">
    <source>
        <dbReference type="Google" id="ProtNLM"/>
    </source>
</evidence>
<evidence type="ECO:0000256" key="2">
    <source>
        <dbReference type="ARBA" id="ARBA00022475"/>
    </source>
</evidence>
<accession>A0A1Q5ZUV3</accession>
<evidence type="ECO:0000313" key="9">
    <source>
        <dbReference type="EMBL" id="OKS85551.1"/>
    </source>
</evidence>
<reference evidence="9 10" key="1">
    <citation type="submission" date="2016-11" db="EMBL/GenBank/DDBJ databases">
        <title>Whole Genome Sequencing of Mucilaginibacter polytrichastri RG4-7(T) isolated from the moss sample.</title>
        <authorList>
            <person name="Li Y."/>
        </authorList>
    </citation>
    <scope>NUCLEOTIDE SEQUENCE [LARGE SCALE GENOMIC DNA]</scope>
    <source>
        <strain evidence="9 10">RG4-7</strain>
    </source>
</reference>
<sequence length="795" mass="89041">MVKNYIKLAWRNLTKNKFSSLINIGGLAVGMAVAILIGLWILDELSFDKSHLNYNRVAQVMQNQNFNGEIKTSRSLPAPTGEELRKLYSSDFKYVAMSSQTWHHILGVGDKKLSISGGFMEPDVTEIFSLKMLKGTRGALKDPSAMLLSQSSAKALFGDTDPINKLVRLDNKSSFKVSGIYEDPPHNTTFRYIEIDFIAPWSYYLTNMLSKNALNDWGDNSYRTYVQLNDHADIVQVSAKIKKLKLVHLTKADMKYNHLLFLHPMSKWHLYSEFKHGIISGGKIQYVWLFGTVGLFVLLLACINFMNLSTARSEKRAKEVGIRKALGSLQRELIIQFYCESLLVAVFAFALALVLVQLVIPFFNIVADKDIAILWGNPLFWLTGIGFTFITGLIAGSYPALYLSSFNPVKVLKGTFKAGRFAAIPRKVLVVVQFSVSIILIMGTIVVFKQIQYAQDRPVGYNRNGLITIEPSTDDVSKHYEALRTELLQSGAVSQIAASTSPPTHVDNNTSGFEWKGKDPALPDDFAIVGVTHEFGKTLGWQFTGGRDFSRQFATDSSGIVVNEAAVKIMGLKNPVGEIVKFWGRSYRVIGVIKNMVMDSPYEPAKQTVFYMNNSAVDYINLRINPHANAHEALSKIERVFKTYSPSEPFAYKFTDEEYAKKFTDEVRIGKLAAFFSLLAIFISCLGLFGMASFMAEQRTKEIGVRKVLGASVFSLWRLISTDFVTLVVIALIIATPLAYYFMHSWLNNYQYRTAISLWVFVVTGLAAITMTLLTVSYQSVKAALMNPVKSLRSE</sequence>
<feature type="transmembrane region" description="Helical" evidence="6">
    <location>
        <begin position="21"/>
        <end position="42"/>
    </location>
</feature>
<evidence type="ECO:0000256" key="5">
    <source>
        <dbReference type="ARBA" id="ARBA00023136"/>
    </source>
</evidence>
<keyword evidence="10" id="KW-1185">Reference proteome</keyword>
<feature type="transmembrane region" description="Helical" evidence="6">
    <location>
        <begin position="380"/>
        <end position="403"/>
    </location>
</feature>
<feature type="transmembrane region" description="Helical" evidence="6">
    <location>
        <begin position="755"/>
        <end position="776"/>
    </location>
</feature>
<name>A0A1Q5ZUV3_9SPHI</name>
<evidence type="ECO:0000259" key="7">
    <source>
        <dbReference type="Pfam" id="PF02687"/>
    </source>
</evidence>
<comment type="caution">
    <text evidence="9">The sequence shown here is derived from an EMBL/GenBank/DDBJ whole genome shotgun (WGS) entry which is preliminary data.</text>
</comment>
<dbReference type="RefSeq" id="WP_074488368.1">
    <property type="nucleotide sequence ID" value="NZ_FPAM01000001.1"/>
</dbReference>
<dbReference type="Pfam" id="PF02687">
    <property type="entry name" value="FtsX"/>
    <property type="match status" value="2"/>
</dbReference>
<dbReference type="Pfam" id="PF12704">
    <property type="entry name" value="MacB_PCD"/>
    <property type="match status" value="2"/>
</dbReference>
<dbReference type="STRING" id="1302689.RG47T_0997"/>
<keyword evidence="4 6" id="KW-1133">Transmembrane helix</keyword>
<keyword evidence="3 6" id="KW-0812">Transmembrane</keyword>
<evidence type="ECO:0000256" key="4">
    <source>
        <dbReference type="ARBA" id="ARBA00022989"/>
    </source>
</evidence>
<gene>
    <name evidence="9" type="ORF">RG47T_0997</name>
</gene>
<comment type="subcellular location">
    <subcellularLocation>
        <location evidence="1">Cell membrane</location>
        <topology evidence="1">Multi-pass membrane protein</topology>
    </subcellularLocation>
</comment>
<protein>
    <recommendedName>
        <fullName evidence="11">ABC transporter permease</fullName>
    </recommendedName>
</protein>
<dbReference type="InterPro" id="IPR050250">
    <property type="entry name" value="Macrolide_Exporter_MacB"/>
</dbReference>
<dbReference type="OrthoDB" id="1451596at2"/>
<dbReference type="PANTHER" id="PTHR30572">
    <property type="entry name" value="MEMBRANE COMPONENT OF TRANSPORTER-RELATED"/>
    <property type="match status" value="1"/>
</dbReference>
<evidence type="ECO:0000259" key="8">
    <source>
        <dbReference type="Pfam" id="PF12704"/>
    </source>
</evidence>
<evidence type="ECO:0000256" key="1">
    <source>
        <dbReference type="ARBA" id="ARBA00004651"/>
    </source>
</evidence>
<dbReference type="GO" id="GO:0005886">
    <property type="term" value="C:plasma membrane"/>
    <property type="evidence" value="ECO:0007669"/>
    <property type="project" value="UniProtKB-SubCell"/>
</dbReference>
<evidence type="ECO:0000256" key="3">
    <source>
        <dbReference type="ARBA" id="ARBA00022692"/>
    </source>
</evidence>
<keyword evidence="5 6" id="KW-0472">Membrane</keyword>
<dbReference type="PANTHER" id="PTHR30572:SF9">
    <property type="entry name" value="ABC TRANSPORTER PERMEASE PROTEIN"/>
    <property type="match status" value="1"/>
</dbReference>
<feature type="domain" description="ABC3 transporter permease C-terminal" evidence="7">
    <location>
        <begin position="293"/>
        <end position="408"/>
    </location>
</feature>
<dbReference type="InterPro" id="IPR025857">
    <property type="entry name" value="MacB_PCD"/>
</dbReference>
<dbReference type="Proteomes" id="UP000186720">
    <property type="component" value="Unassembled WGS sequence"/>
</dbReference>
<proteinExistence type="predicted"/>
<evidence type="ECO:0000313" key="10">
    <source>
        <dbReference type="Proteomes" id="UP000186720"/>
    </source>
</evidence>
<evidence type="ECO:0000256" key="6">
    <source>
        <dbReference type="SAM" id="Phobius"/>
    </source>
</evidence>
<dbReference type="GO" id="GO:0022857">
    <property type="term" value="F:transmembrane transporter activity"/>
    <property type="evidence" value="ECO:0007669"/>
    <property type="project" value="TreeGrafter"/>
</dbReference>
<feature type="domain" description="MacB-like periplasmic core" evidence="8">
    <location>
        <begin position="439"/>
        <end position="639"/>
    </location>
</feature>
<feature type="transmembrane region" description="Helical" evidence="6">
    <location>
        <begin position="286"/>
        <end position="308"/>
    </location>
</feature>
<feature type="transmembrane region" description="Helical" evidence="6">
    <location>
        <begin position="672"/>
        <end position="695"/>
    </location>
</feature>
<feature type="transmembrane region" description="Helical" evidence="6">
    <location>
        <begin position="428"/>
        <end position="448"/>
    </location>
</feature>
<organism evidence="9 10">
    <name type="scientific">Mucilaginibacter polytrichastri</name>
    <dbReference type="NCBI Taxonomy" id="1302689"/>
    <lineage>
        <taxon>Bacteria</taxon>
        <taxon>Pseudomonadati</taxon>
        <taxon>Bacteroidota</taxon>
        <taxon>Sphingobacteriia</taxon>
        <taxon>Sphingobacteriales</taxon>
        <taxon>Sphingobacteriaceae</taxon>
        <taxon>Mucilaginibacter</taxon>
    </lineage>
</organism>
<feature type="transmembrane region" description="Helical" evidence="6">
    <location>
        <begin position="716"/>
        <end position="743"/>
    </location>
</feature>
<feature type="domain" description="ABC3 transporter permease C-terminal" evidence="7">
    <location>
        <begin position="675"/>
        <end position="788"/>
    </location>
</feature>
<feature type="transmembrane region" description="Helical" evidence="6">
    <location>
        <begin position="333"/>
        <end position="360"/>
    </location>
</feature>
<dbReference type="AlphaFoldDB" id="A0A1Q5ZUV3"/>
<feature type="domain" description="MacB-like periplasmic core" evidence="8">
    <location>
        <begin position="20"/>
        <end position="243"/>
    </location>
</feature>
<dbReference type="InterPro" id="IPR003838">
    <property type="entry name" value="ABC3_permease_C"/>
</dbReference>